<dbReference type="OrthoDB" id="3350812at2759"/>
<accession>A0A0H2RWQ6</accession>
<dbReference type="InterPro" id="IPR045340">
    <property type="entry name" value="DUF6533"/>
</dbReference>
<evidence type="ECO:0000256" key="1">
    <source>
        <dbReference type="SAM" id="Phobius"/>
    </source>
</evidence>
<sequence>MSGVSDTLLRSLTQSANVRFSFVAGLPLLLYDTLIVFGDEVDFIWLQRWSLGKWAYILTRYWAFFDVIVLLWYYFGIGLSPDTCKTLYSTVSWSMTFGICMSSVVLIIRTYAIWGRNIHVVIFLASFRIYQSFLSLTARFTVLIIKATIIGGGFLQKQTLDSFTYIPSPYPTIYNRSFITNILGMAFELRVVLVSLYKGFQHWVHVQHCGPIRESGNLIIIIFGRLTEAISLANGTVSLTIHNSPYKSVLQMPLRVFHSIFASRLIINVRKASVRPGDSYDYGSEWDNSGSELSRSIQFANEVYLSRHAGRSVEY</sequence>
<name>A0A0H2RWQ6_9AGAM</name>
<feature type="transmembrane region" description="Helical" evidence="1">
    <location>
        <begin position="58"/>
        <end position="75"/>
    </location>
</feature>
<evidence type="ECO:0000313" key="4">
    <source>
        <dbReference type="Proteomes" id="UP000053477"/>
    </source>
</evidence>
<evidence type="ECO:0000313" key="3">
    <source>
        <dbReference type="EMBL" id="KLO16435.1"/>
    </source>
</evidence>
<keyword evidence="1" id="KW-0472">Membrane</keyword>
<feature type="domain" description="DUF6533" evidence="2">
    <location>
        <begin position="22"/>
        <end position="65"/>
    </location>
</feature>
<keyword evidence="1" id="KW-0812">Transmembrane</keyword>
<keyword evidence="4" id="KW-1185">Reference proteome</keyword>
<dbReference type="AlphaFoldDB" id="A0A0H2RWQ6"/>
<keyword evidence="1" id="KW-1133">Transmembrane helix</keyword>
<reference evidence="3 4" key="1">
    <citation type="submission" date="2015-04" db="EMBL/GenBank/DDBJ databases">
        <title>Complete genome sequence of Schizopora paradoxa KUC8140, a cosmopolitan wood degrader in East Asia.</title>
        <authorList>
            <consortium name="DOE Joint Genome Institute"/>
            <person name="Min B."/>
            <person name="Park H."/>
            <person name="Jang Y."/>
            <person name="Kim J.-J."/>
            <person name="Kim K.H."/>
            <person name="Pangilinan J."/>
            <person name="Lipzen A."/>
            <person name="Riley R."/>
            <person name="Grigoriev I.V."/>
            <person name="Spatafora J.W."/>
            <person name="Choi I.-G."/>
        </authorList>
    </citation>
    <scope>NUCLEOTIDE SEQUENCE [LARGE SCALE GENOMIC DNA]</scope>
    <source>
        <strain evidence="3 4">KUC8140</strain>
    </source>
</reference>
<organism evidence="3 4">
    <name type="scientific">Schizopora paradoxa</name>
    <dbReference type="NCBI Taxonomy" id="27342"/>
    <lineage>
        <taxon>Eukaryota</taxon>
        <taxon>Fungi</taxon>
        <taxon>Dikarya</taxon>
        <taxon>Basidiomycota</taxon>
        <taxon>Agaricomycotina</taxon>
        <taxon>Agaricomycetes</taxon>
        <taxon>Hymenochaetales</taxon>
        <taxon>Schizoporaceae</taxon>
        <taxon>Schizopora</taxon>
    </lineage>
</organism>
<gene>
    <name evidence="3" type="ORF">SCHPADRAFT_887783</name>
</gene>
<proteinExistence type="predicted"/>
<dbReference type="EMBL" id="KQ085916">
    <property type="protein sequence ID" value="KLO16435.1"/>
    <property type="molecule type" value="Genomic_DNA"/>
</dbReference>
<dbReference type="Pfam" id="PF20151">
    <property type="entry name" value="DUF6533"/>
    <property type="match status" value="1"/>
</dbReference>
<protein>
    <recommendedName>
        <fullName evidence="2">DUF6533 domain-containing protein</fullName>
    </recommendedName>
</protein>
<feature type="transmembrane region" description="Helical" evidence="1">
    <location>
        <begin position="87"/>
        <end position="112"/>
    </location>
</feature>
<evidence type="ECO:0000259" key="2">
    <source>
        <dbReference type="Pfam" id="PF20151"/>
    </source>
</evidence>
<dbReference type="Proteomes" id="UP000053477">
    <property type="component" value="Unassembled WGS sequence"/>
</dbReference>
<feature type="transmembrane region" description="Helical" evidence="1">
    <location>
        <begin position="20"/>
        <end position="37"/>
    </location>
</feature>
<feature type="transmembrane region" description="Helical" evidence="1">
    <location>
        <begin position="133"/>
        <end position="155"/>
    </location>
</feature>
<dbReference type="InParanoid" id="A0A0H2RWQ6"/>